<dbReference type="Proteomes" id="UP000277928">
    <property type="component" value="Unassembled WGS sequence"/>
</dbReference>
<organism evidence="1 2">
    <name type="scientific">Litomosoides sigmodontis</name>
    <name type="common">Filarial nematode worm</name>
    <dbReference type="NCBI Taxonomy" id="42156"/>
    <lineage>
        <taxon>Eukaryota</taxon>
        <taxon>Metazoa</taxon>
        <taxon>Ecdysozoa</taxon>
        <taxon>Nematoda</taxon>
        <taxon>Chromadorea</taxon>
        <taxon>Rhabditida</taxon>
        <taxon>Spirurina</taxon>
        <taxon>Spiruromorpha</taxon>
        <taxon>Filarioidea</taxon>
        <taxon>Onchocercidae</taxon>
        <taxon>Litomosoides</taxon>
    </lineage>
</organism>
<reference evidence="1 2" key="1">
    <citation type="submission" date="2018-08" db="EMBL/GenBank/DDBJ databases">
        <authorList>
            <person name="Laetsch R D."/>
            <person name="Stevens L."/>
            <person name="Kumar S."/>
            <person name="Blaxter L. M."/>
        </authorList>
    </citation>
    <scope>NUCLEOTIDE SEQUENCE [LARGE SCALE GENOMIC DNA]</scope>
</reference>
<evidence type="ECO:0000313" key="1">
    <source>
        <dbReference type="EMBL" id="VDK81474.1"/>
    </source>
</evidence>
<sequence length="89" mass="10203">MYSNTNWGAVKFIGTGQAVEENRYSGSRGFALSSPLLVKVIIHEKKEEDEASPKEHEEKIPLKMSDVYSGIEILLVIRRNLKIHRYQVE</sequence>
<dbReference type="EMBL" id="UYRX01000392">
    <property type="protein sequence ID" value="VDK81474.1"/>
    <property type="molecule type" value="Genomic_DNA"/>
</dbReference>
<accession>A0A3P6USX5</accession>
<name>A0A3P6USX5_LITSI</name>
<gene>
    <name evidence="1" type="ORF">NLS_LOCUS5308</name>
</gene>
<protein>
    <submittedName>
        <fullName evidence="1">Uncharacterized protein</fullName>
    </submittedName>
</protein>
<keyword evidence="2" id="KW-1185">Reference proteome</keyword>
<evidence type="ECO:0000313" key="2">
    <source>
        <dbReference type="Proteomes" id="UP000277928"/>
    </source>
</evidence>
<dbReference type="AlphaFoldDB" id="A0A3P6USX5"/>
<proteinExistence type="predicted"/>